<dbReference type="EMBL" id="CP013213">
    <property type="protein sequence ID" value="AMC92893.1"/>
    <property type="molecule type" value="Genomic_DNA"/>
</dbReference>
<dbReference type="OrthoDB" id="9792987at2"/>
<evidence type="ECO:0000256" key="1">
    <source>
        <dbReference type="SAM" id="SignalP"/>
    </source>
</evidence>
<name>A0A109UGL7_9FIRM</name>
<dbReference type="PROSITE" id="PS51257">
    <property type="entry name" value="PROKAR_LIPOPROTEIN"/>
    <property type="match status" value="1"/>
</dbReference>
<dbReference type="InterPro" id="IPR036249">
    <property type="entry name" value="Thioredoxin-like_sf"/>
</dbReference>
<dbReference type="Gene3D" id="3.40.30.10">
    <property type="entry name" value="Glutaredoxin"/>
    <property type="match status" value="1"/>
</dbReference>
<dbReference type="RefSeq" id="WP_067630988.1">
    <property type="nucleotide sequence ID" value="NZ_CP013213.1"/>
</dbReference>
<evidence type="ECO:0008006" key="4">
    <source>
        <dbReference type="Google" id="ProtNLM"/>
    </source>
</evidence>
<proteinExistence type="predicted"/>
<dbReference type="Proteomes" id="UP000063781">
    <property type="component" value="Chromosome"/>
</dbReference>
<dbReference type="KEGG" id="erl:AOC36_02505"/>
<evidence type="ECO:0000313" key="3">
    <source>
        <dbReference type="Proteomes" id="UP000063781"/>
    </source>
</evidence>
<keyword evidence="1" id="KW-0732">Signal</keyword>
<organism evidence="2 3">
    <name type="scientific">Erysipelothrix larvae</name>
    <dbReference type="NCBI Taxonomy" id="1514105"/>
    <lineage>
        <taxon>Bacteria</taxon>
        <taxon>Bacillati</taxon>
        <taxon>Bacillota</taxon>
        <taxon>Erysipelotrichia</taxon>
        <taxon>Erysipelotrichales</taxon>
        <taxon>Erysipelotrichaceae</taxon>
        <taxon>Erysipelothrix</taxon>
    </lineage>
</organism>
<protein>
    <recommendedName>
        <fullName evidence="4">Thioredoxin domain-containing protein</fullName>
    </recommendedName>
</protein>
<gene>
    <name evidence="2" type="ORF">AOC36_02505</name>
</gene>
<dbReference type="STRING" id="1514105.AOC36_02505"/>
<feature type="signal peptide" evidence="1">
    <location>
        <begin position="1"/>
        <end position="20"/>
    </location>
</feature>
<dbReference type="AlphaFoldDB" id="A0A109UGL7"/>
<feature type="chain" id="PRO_5038816256" description="Thioredoxin domain-containing protein" evidence="1">
    <location>
        <begin position="21"/>
        <end position="226"/>
    </location>
</feature>
<evidence type="ECO:0000313" key="2">
    <source>
        <dbReference type="EMBL" id="AMC92893.1"/>
    </source>
</evidence>
<dbReference type="SUPFAM" id="SSF52833">
    <property type="entry name" value="Thioredoxin-like"/>
    <property type="match status" value="1"/>
</dbReference>
<accession>A0A109UGL7</accession>
<reference evidence="2 3" key="1">
    <citation type="submission" date="2015-10" db="EMBL/GenBank/DDBJ databases">
        <title>Erysipelothrix larvae sp. LV19 isolated from the larval gut of the rhinoceros beetle, Trypoxylus dichotomus.</title>
        <authorList>
            <person name="Lim S."/>
            <person name="Kim B.-C."/>
        </authorList>
    </citation>
    <scope>NUCLEOTIDE SEQUENCE [LARGE SCALE GENOMIC DNA]</scope>
    <source>
        <strain evidence="2 3">LV19</strain>
    </source>
</reference>
<sequence>MKTRHRLGLLLLIFGMFVLASCSKEVDEPVVDTIAEAFSAFNGTKSTNGKTYIDVNLPEDHVFKTASSEDILGLLRSGTGVVYFGFPECPWCRASIRVADDAAKAVNLDSIYFVDVLDERDTQEKNEAGEIVTTEEGTQFYKDLLDVLRDWAPEYSGLDDPTIRRIHTPLVVVVVNGELVASHVGTVASQTDPFVPMTQDIYNELLEVYQDMFSLIPGCGEGANVC</sequence>
<keyword evidence="3" id="KW-1185">Reference proteome</keyword>